<organism evidence="8">
    <name type="scientific">Scylla olivacea</name>
    <name type="common">Orange mud crab</name>
    <name type="synonym">Cancer olivacea</name>
    <dbReference type="NCBI Taxonomy" id="85551"/>
    <lineage>
        <taxon>Eukaryota</taxon>
        <taxon>Metazoa</taxon>
        <taxon>Ecdysozoa</taxon>
        <taxon>Arthropoda</taxon>
        <taxon>Crustacea</taxon>
        <taxon>Multicrustacea</taxon>
        <taxon>Malacostraca</taxon>
        <taxon>Eumalacostraca</taxon>
        <taxon>Eucarida</taxon>
        <taxon>Decapoda</taxon>
        <taxon>Pleocyemata</taxon>
        <taxon>Brachyura</taxon>
        <taxon>Eubrachyura</taxon>
        <taxon>Portunoidea</taxon>
        <taxon>Portunidae</taxon>
        <taxon>Portuninae</taxon>
        <taxon>Scylla</taxon>
    </lineage>
</organism>
<feature type="domain" description="Polycystin" evidence="7">
    <location>
        <begin position="20"/>
        <end position="68"/>
    </location>
</feature>
<comment type="subcellular location">
    <subcellularLocation>
        <location evidence="1">Membrane</location>
        <topology evidence="1">Multi-pass membrane protein</topology>
    </subcellularLocation>
</comment>
<dbReference type="EMBL" id="GDRN01088026">
    <property type="protein sequence ID" value="JAI60937.1"/>
    <property type="molecule type" value="Transcribed_RNA"/>
</dbReference>
<evidence type="ECO:0000256" key="4">
    <source>
        <dbReference type="ARBA" id="ARBA00022989"/>
    </source>
</evidence>
<dbReference type="AlphaFoldDB" id="A0A0P4W5Q4"/>
<evidence type="ECO:0000259" key="7">
    <source>
        <dbReference type="Pfam" id="PF20519"/>
    </source>
</evidence>
<evidence type="ECO:0000256" key="6">
    <source>
        <dbReference type="SAM" id="Phobius"/>
    </source>
</evidence>
<dbReference type="EMBL" id="GDRN01088025">
    <property type="protein sequence ID" value="JAI60938.1"/>
    <property type="molecule type" value="Transcribed_RNA"/>
</dbReference>
<evidence type="ECO:0000256" key="1">
    <source>
        <dbReference type="ARBA" id="ARBA00004141"/>
    </source>
</evidence>
<keyword evidence="5 6" id="KW-0472">Membrane</keyword>
<feature type="transmembrane region" description="Helical" evidence="6">
    <location>
        <begin position="242"/>
        <end position="262"/>
    </location>
</feature>
<keyword evidence="4 6" id="KW-1133">Transmembrane helix</keyword>
<dbReference type="GO" id="GO:0016020">
    <property type="term" value="C:membrane"/>
    <property type="evidence" value="ECO:0007669"/>
    <property type="project" value="UniProtKB-SubCell"/>
</dbReference>
<feature type="transmembrane region" description="Helical" evidence="6">
    <location>
        <begin position="282"/>
        <end position="302"/>
    </location>
</feature>
<evidence type="ECO:0000256" key="5">
    <source>
        <dbReference type="ARBA" id="ARBA00023136"/>
    </source>
</evidence>
<dbReference type="InterPro" id="IPR046791">
    <property type="entry name" value="Polycystin_dom"/>
</dbReference>
<comment type="similarity">
    <text evidence="2">Belongs to the polycystin family.</text>
</comment>
<accession>A0A0P4W5Q4</accession>
<dbReference type="Pfam" id="PF20519">
    <property type="entry name" value="Polycystin_dom"/>
    <property type="match status" value="1"/>
</dbReference>
<protein>
    <recommendedName>
        <fullName evidence="7">Polycystin domain-containing protein</fullName>
    </recommendedName>
</protein>
<sequence length="384" mass="42707">MFSGVNVTINLGVNPQEVLNESLLILDDLQRHSWVDSLTMALLVTFLAAQPNSATPTAITIVFENPAQRGGEDSNPSPRWWSSHSVVAVDLRPSDVVSVLLTVFPFVHVLVMWFEANVPFALILTNRGEAARRCITLVTAVHVTVLALHIAAVCLHYSSCYEAREEVSKYYVSFDMRFNPKDYEDKNTNRIFSMSAEGGRRVGQDSEAEGGMDGKVPGLKWDPEYRISVRRITLARILYLKATSWTLLSVEVMLYLASFTLFRQHYSHTIQTAMRTIRGGMFRATVTVGPLLALLALTSYLLHRAHPVQGGEDFHTFAAAFRETVSAVLGVGRGVDVPKTTVEWVVGVTLLAVGVVVTLLFWRVCLSPEESRTMSTQRFPLHPL</sequence>
<keyword evidence="3 6" id="KW-0812">Transmembrane</keyword>
<proteinExistence type="inferred from homology"/>
<evidence type="ECO:0000313" key="8">
    <source>
        <dbReference type="EMBL" id="JAI60937.1"/>
    </source>
</evidence>
<name>A0A0P4W5Q4_SCYOL</name>
<evidence type="ECO:0000256" key="2">
    <source>
        <dbReference type="ARBA" id="ARBA00007200"/>
    </source>
</evidence>
<evidence type="ECO:0000256" key="3">
    <source>
        <dbReference type="ARBA" id="ARBA00022692"/>
    </source>
</evidence>
<feature type="transmembrane region" description="Helical" evidence="6">
    <location>
        <begin position="344"/>
        <end position="365"/>
    </location>
</feature>
<reference evidence="8" key="1">
    <citation type="submission" date="2015-09" db="EMBL/GenBank/DDBJ databases">
        <title>Scylla olivacea transcriptome.</title>
        <authorList>
            <person name="Ikhwanuddin M."/>
        </authorList>
    </citation>
    <scope>NUCLEOTIDE SEQUENCE</scope>
</reference>